<evidence type="ECO:0000256" key="5">
    <source>
        <dbReference type="SAM" id="MobiDB-lite"/>
    </source>
</evidence>
<dbReference type="Pfam" id="PF00069">
    <property type="entry name" value="Pkinase"/>
    <property type="match status" value="1"/>
</dbReference>
<proteinExistence type="predicted"/>
<dbReference type="GO" id="GO:0004674">
    <property type="term" value="F:protein serine/threonine kinase activity"/>
    <property type="evidence" value="ECO:0007669"/>
    <property type="project" value="UniProtKB-KW"/>
</dbReference>
<dbReference type="PROSITE" id="PS50011">
    <property type="entry name" value="PROTEIN_KINASE_DOM"/>
    <property type="match status" value="1"/>
</dbReference>
<keyword evidence="1" id="KW-0808">Transferase</keyword>
<accession>A0ABV5TKW2</accession>
<dbReference type="RefSeq" id="WP_344748890.1">
    <property type="nucleotide sequence ID" value="NZ_BAAAWW010000173.1"/>
</dbReference>
<dbReference type="Proteomes" id="UP001589610">
    <property type="component" value="Unassembled WGS sequence"/>
</dbReference>
<feature type="domain" description="Protein kinase" evidence="7">
    <location>
        <begin position="18"/>
        <end position="257"/>
    </location>
</feature>
<evidence type="ECO:0000256" key="3">
    <source>
        <dbReference type="ARBA" id="ARBA00022777"/>
    </source>
</evidence>
<feature type="compositionally biased region" description="Low complexity" evidence="5">
    <location>
        <begin position="265"/>
        <end position="277"/>
    </location>
</feature>
<keyword evidence="9" id="KW-1185">Reference proteome</keyword>
<name>A0ABV5TKW2_9ACTN</name>
<evidence type="ECO:0000256" key="4">
    <source>
        <dbReference type="ARBA" id="ARBA00022840"/>
    </source>
</evidence>
<gene>
    <name evidence="8" type="ORF">ACFFRH_30075</name>
</gene>
<keyword evidence="6" id="KW-1133">Transmembrane helix</keyword>
<keyword evidence="4" id="KW-0067">ATP-binding</keyword>
<dbReference type="EMBL" id="JBHMBS010000018">
    <property type="protein sequence ID" value="MFB9679753.1"/>
    <property type="molecule type" value="Genomic_DNA"/>
</dbReference>
<feature type="region of interest" description="Disordered" evidence="5">
    <location>
        <begin position="265"/>
        <end position="289"/>
    </location>
</feature>
<dbReference type="PROSITE" id="PS00109">
    <property type="entry name" value="PROTEIN_KINASE_TYR"/>
    <property type="match status" value="1"/>
</dbReference>
<dbReference type="Gene3D" id="1.10.510.10">
    <property type="entry name" value="Transferase(Phosphotransferase) domain 1"/>
    <property type="match status" value="1"/>
</dbReference>
<evidence type="ECO:0000313" key="9">
    <source>
        <dbReference type="Proteomes" id="UP001589610"/>
    </source>
</evidence>
<dbReference type="InterPro" id="IPR008266">
    <property type="entry name" value="Tyr_kinase_AS"/>
</dbReference>
<keyword evidence="6" id="KW-0472">Membrane</keyword>
<reference evidence="8 9" key="1">
    <citation type="submission" date="2024-09" db="EMBL/GenBank/DDBJ databases">
        <authorList>
            <person name="Sun Q."/>
            <person name="Mori K."/>
        </authorList>
    </citation>
    <scope>NUCLEOTIDE SEQUENCE [LARGE SCALE GENOMIC DNA]</scope>
    <source>
        <strain evidence="8 9">JCM 3028</strain>
    </source>
</reference>
<dbReference type="InterPro" id="IPR011009">
    <property type="entry name" value="Kinase-like_dom_sf"/>
</dbReference>
<comment type="caution">
    <text evidence="8">The sequence shown here is derived from an EMBL/GenBank/DDBJ whole genome shotgun (WGS) entry which is preliminary data.</text>
</comment>
<evidence type="ECO:0000256" key="1">
    <source>
        <dbReference type="ARBA" id="ARBA00022679"/>
    </source>
</evidence>
<keyword evidence="2" id="KW-0547">Nucleotide-binding</keyword>
<dbReference type="PANTHER" id="PTHR43289:SF34">
    <property type="entry name" value="SERINE_THREONINE-PROTEIN KINASE YBDM-RELATED"/>
    <property type="match status" value="1"/>
</dbReference>
<evidence type="ECO:0000259" key="7">
    <source>
        <dbReference type="PROSITE" id="PS50011"/>
    </source>
</evidence>
<dbReference type="Gene3D" id="3.30.200.20">
    <property type="entry name" value="Phosphorylase Kinase, domain 1"/>
    <property type="match status" value="1"/>
</dbReference>
<dbReference type="PANTHER" id="PTHR43289">
    <property type="entry name" value="MITOGEN-ACTIVATED PROTEIN KINASE KINASE KINASE 20-RELATED"/>
    <property type="match status" value="1"/>
</dbReference>
<dbReference type="SUPFAM" id="SSF56112">
    <property type="entry name" value="Protein kinase-like (PK-like)"/>
    <property type="match status" value="1"/>
</dbReference>
<evidence type="ECO:0000256" key="6">
    <source>
        <dbReference type="SAM" id="Phobius"/>
    </source>
</evidence>
<organism evidence="8 9">
    <name type="scientific">Streptosporangium vulgare</name>
    <dbReference type="NCBI Taxonomy" id="46190"/>
    <lineage>
        <taxon>Bacteria</taxon>
        <taxon>Bacillati</taxon>
        <taxon>Actinomycetota</taxon>
        <taxon>Actinomycetes</taxon>
        <taxon>Streptosporangiales</taxon>
        <taxon>Streptosporangiaceae</taxon>
        <taxon>Streptosporangium</taxon>
    </lineage>
</organism>
<evidence type="ECO:0000256" key="2">
    <source>
        <dbReference type="ARBA" id="ARBA00022741"/>
    </source>
</evidence>
<feature type="transmembrane region" description="Helical" evidence="6">
    <location>
        <begin position="419"/>
        <end position="442"/>
    </location>
</feature>
<keyword evidence="8" id="KW-0723">Serine/threonine-protein kinase</keyword>
<keyword evidence="3 8" id="KW-0418">Kinase</keyword>
<sequence>MRVAQELIVGDPWRLGGYRLAGRLGAGALGVVYEGYDQGGGRVAVTVLHGHPGAGAPTEAAAARRVASSCTAGVLDADLDGPRPYIVSRYVEGPSLRRAGRVFGGDDLHGLAAAVATALTALHDAGVVHRDLTPDNVILGGDGPRVTGFGMAPGRVTSLTATGLRTRVPSYTAPEVFTGGAAGPAADVFAWGGIVLYAATGEDPFAAGSLGGVMHRILSLDPDLGSLPPLLRPLAAAALAKDPRARPAARDLLIALLSGTAAPRAGTGPGTAALPPMGTGPGTASSLGAGSDPGTAALLRAGTEVAARVRTACDDPGLGALAESAYAALGPADRERAPAVFLRLVAIAPDGQPVAREARVPAGSERVLRGFTGLVAHRGDEARLVHQALPYAWPRLGEWIEADRARLVARGRLARLRPLLPVALVVLALVLLAAGMILTGWIV</sequence>
<evidence type="ECO:0000313" key="8">
    <source>
        <dbReference type="EMBL" id="MFB9679753.1"/>
    </source>
</evidence>
<protein>
    <submittedName>
        <fullName evidence="8">Serine/threonine protein kinase</fullName>
    </submittedName>
</protein>
<dbReference type="InterPro" id="IPR000719">
    <property type="entry name" value="Prot_kinase_dom"/>
</dbReference>
<keyword evidence="6" id="KW-0812">Transmembrane</keyword>
<dbReference type="Pfam" id="PF20703">
    <property type="entry name" value="nSTAND1"/>
    <property type="match status" value="1"/>
</dbReference>
<dbReference type="InterPro" id="IPR049052">
    <property type="entry name" value="nSTAND1"/>
</dbReference>